<gene>
    <name evidence="3" type="primary">LOC112288603</name>
</gene>
<keyword evidence="1" id="KW-0677">Repeat</keyword>
<reference evidence="3 4" key="1">
    <citation type="journal article" date="2008" name="Science">
        <title>The Physcomitrella genome reveals evolutionary insights into the conquest of land by plants.</title>
        <authorList>
            <person name="Rensing S."/>
            <person name="Lang D."/>
            <person name="Zimmer A."/>
            <person name="Terry A."/>
            <person name="Salamov A."/>
            <person name="Shapiro H."/>
            <person name="Nishiyama T."/>
            <person name="Perroud P.-F."/>
            <person name="Lindquist E."/>
            <person name="Kamisugi Y."/>
            <person name="Tanahashi T."/>
            <person name="Sakakibara K."/>
            <person name="Fujita T."/>
            <person name="Oishi K."/>
            <person name="Shin-I T."/>
            <person name="Kuroki Y."/>
            <person name="Toyoda A."/>
            <person name="Suzuki Y."/>
            <person name="Hashimoto A."/>
            <person name="Yamaguchi K."/>
            <person name="Sugano A."/>
            <person name="Kohara Y."/>
            <person name="Fujiyama A."/>
            <person name="Anterola A."/>
            <person name="Aoki S."/>
            <person name="Ashton N."/>
            <person name="Barbazuk W.B."/>
            <person name="Barker E."/>
            <person name="Bennetzen J."/>
            <person name="Bezanilla M."/>
            <person name="Blankenship R."/>
            <person name="Cho S.H."/>
            <person name="Dutcher S."/>
            <person name="Estelle M."/>
            <person name="Fawcett J.A."/>
            <person name="Gundlach H."/>
            <person name="Hanada K."/>
            <person name="Heyl A."/>
            <person name="Hicks K.A."/>
            <person name="Hugh J."/>
            <person name="Lohr M."/>
            <person name="Mayer K."/>
            <person name="Melkozernov A."/>
            <person name="Murata T."/>
            <person name="Nelson D."/>
            <person name="Pils B."/>
            <person name="Prigge M."/>
            <person name="Reiss B."/>
            <person name="Renner T."/>
            <person name="Rombauts S."/>
            <person name="Rushton P."/>
            <person name="Sanderfoot A."/>
            <person name="Schween G."/>
            <person name="Shiu S.-H."/>
            <person name="Stueber K."/>
            <person name="Theodoulou F.L."/>
            <person name="Tu H."/>
            <person name="Van de Peer Y."/>
            <person name="Verrier P.J."/>
            <person name="Waters E."/>
            <person name="Wood A."/>
            <person name="Yang L."/>
            <person name="Cove D."/>
            <person name="Cuming A."/>
            <person name="Hasebe M."/>
            <person name="Lucas S."/>
            <person name="Mishler D.B."/>
            <person name="Reski R."/>
            <person name="Grigoriev I."/>
            <person name="Quatrano R.S."/>
            <person name="Boore J.L."/>
        </authorList>
    </citation>
    <scope>NUCLEOTIDE SEQUENCE [LARGE SCALE GENOMIC DNA]</scope>
    <source>
        <strain evidence="3 4">cv. Gransden 2004</strain>
    </source>
</reference>
<dbReference type="PANTHER" id="PTHR23084:SF263">
    <property type="entry name" value="MORN REPEAT-CONTAINING PROTEIN 1"/>
    <property type="match status" value="1"/>
</dbReference>
<dbReference type="SUPFAM" id="SSF82185">
    <property type="entry name" value="Histone H3 K4-specific methyltransferase SET7/9 N-terminal domain"/>
    <property type="match status" value="2"/>
</dbReference>
<sequence length="430" mass="49330">MEKPKLKCHIWKKERGSPSLRPVRPPNPPPYPIKPKTKKRVGRKKAERGPLPSNKHADIEAPSMVIVERTLKPFKDEIKKWSVKITQRPRSGYHDDSGRMIIDGCSGGRYAGDVMGGTPNGVGQHWVTLSTGKEQCLYDGDWKSGCKTGNGTFYYTNGQEYRGGVLNGEHHGFGAMRFSNGDIYCGDWWKSRRHGLGKFVTDCELVTVEIRQFYCDGTIYFGRFVKDNRDGWGTNYWPDRRRKYEGEWNGDDPICGRWTTMTVMDFDSLANSDLGWPLAIKEMIKDGFPQEKVQVPFQGLRYPESVYFGKTSSMRNKRLEDMHEERVIEESGTKQVGSLRAEQMEALWHAFDELNPGYYRRTKLHFIHLRRLLLLARLNPDNEIGKELYAKLLQSAKETNGLSFNNLMHLMQSFHHPVVADQGNNKALSC</sequence>
<dbReference type="Proteomes" id="UP000006727">
    <property type="component" value="Chromosome 1"/>
</dbReference>
<feature type="region of interest" description="Disordered" evidence="2">
    <location>
        <begin position="1"/>
        <end position="56"/>
    </location>
</feature>
<dbReference type="OMA" id="CYSEMES"/>
<dbReference type="Gramene" id="Pp3c1_4240V3.2">
    <property type="protein sequence ID" value="Pp3c1_4240V3.2"/>
    <property type="gene ID" value="Pp3c1_4240"/>
</dbReference>
<organism evidence="3 4">
    <name type="scientific">Physcomitrium patens</name>
    <name type="common">Spreading-leaved earth moss</name>
    <name type="synonym">Physcomitrella patens</name>
    <dbReference type="NCBI Taxonomy" id="3218"/>
    <lineage>
        <taxon>Eukaryota</taxon>
        <taxon>Viridiplantae</taxon>
        <taxon>Streptophyta</taxon>
        <taxon>Embryophyta</taxon>
        <taxon>Bryophyta</taxon>
        <taxon>Bryophytina</taxon>
        <taxon>Bryopsida</taxon>
        <taxon>Funariidae</taxon>
        <taxon>Funariales</taxon>
        <taxon>Funariaceae</taxon>
        <taxon>Physcomitrium</taxon>
    </lineage>
</organism>
<dbReference type="EnsemblPlants" id="Pp3c1_4240V3.2">
    <property type="protein sequence ID" value="Pp3c1_4240V3.2"/>
    <property type="gene ID" value="Pp3c1_4240"/>
</dbReference>
<protein>
    <submittedName>
        <fullName evidence="3">Uncharacterized protein</fullName>
    </submittedName>
</protein>
<proteinExistence type="predicted"/>
<feature type="compositionally biased region" description="Basic residues" evidence="2">
    <location>
        <begin position="35"/>
        <end position="46"/>
    </location>
</feature>
<feature type="compositionally biased region" description="Pro residues" evidence="2">
    <location>
        <begin position="23"/>
        <end position="33"/>
    </location>
</feature>
<dbReference type="EMBL" id="ABEU02000001">
    <property type="status" value="NOT_ANNOTATED_CDS"/>
    <property type="molecule type" value="Genomic_DNA"/>
</dbReference>
<feature type="compositionally biased region" description="Basic and acidic residues" evidence="2">
    <location>
        <begin position="1"/>
        <end position="16"/>
    </location>
</feature>
<dbReference type="InterPro" id="IPR003409">
    <property type="entry name" value="MORN"/>
</dbReference>
<accession>A0A7I4C2E6</accession>
<name>A0A7I4C2E6_PHYPA</name>
<dbReference type="AlphaFoldDB" id="A0A7I4C2E6"/>
<evidence type="ECO:0000313" key="4">
    <source>
        <dbReference type="Proteomes" id="UP000006727"/>
    </source>
</evidence>
<reference evidence="3" key="3">
    <citation type="submission" date="2020-12" db="UniProtKB">
        <authorList>
            <consortium name="EnsemblPlants"/>
        </authorList>
    </citation>
    <scope>IDENTIFICATION</scope>
</reference>
<dbReference type="Gene3D" id="2.20.110.10">
    <property type="entry name" value="Histone H3 K4-specific methyltransferase SET7/9 N-terminal domain"/>
    <property type="match status" value="2"/>
</dbReference>
<evidence type="ECO:0000256" key="2">
    <source>
        <dbReference type="SAM" id="MobiDB-lite"/>
    </source>
</evidence>
<dbReference type="PANTHER" id="PTHR23084">
    <property type="entry name" value="PHOSPHATIDYLINOSITOL-4-PHOSPHATE 5-KINASE RELATED"/>
    <property type="match status" value="1"/>
</dbReference>
<dbReference type="InParanoid" id="A0A7I4C2E6"/>
<dbReference type="SMART" id="SM00698">
    <property type="entry name" value="MORN"/>
    <property type="match status" value="4"/>
</dbReference>
<dbReference type="GO" id="GO:0016020">
    <property type="term" value="C:membrane"/>
    <property type="evidence" value="ECO:0007669"/>
    <property type="project" value="UniProtKB-ARBA"/>
</dbReference>
<evidence type="ECO:0000313" key="3">
    <source>
        <dbReference type="EnsemblPlants" id="Pp3c1_4240V3.2"/>
    </source>
</evidence>
<keyword evidence="4" id="KW-1185">Reference proteome</keyword>
<reference evidence="3 4" key="2">
    <citation type="journal article" date="2018" name="Plant J.">
        <title>The Physcomitrella patens chromosome-scale assembly reveals moss genome structure and evolution.</title>
        <authorList>
            <person name="Lang D."/>
            <person name="Ullrich K.K."/>
            <person name="Murat F."/>
            <person name="Fuchs J."/>
            <person name="Jenkins J."/>
            <person name="Haas F.B."/>
            <person name="Piednoel M."/>
            <person name="Gundlach H."/>
            <person name="Van Bel M."/>
            <person name="Meyberg R."/>
            <person name="Vives C."/>
            <person name="Morata J."/>
            <person name="Symeonidi A."/>
            <person name="Hiss M."/>
            <person name="Muchero W."/>
            <person name="Kamisugi Y."/>
            <person name="Saleh O."/>
            <person name="Blanc G."/>
            <person name="Decker E.L."/>
            <person name="van Gessel N."/>
            <person name="Grimwood J."/>
            <person name="Hayes R.D."/>
            <person name="Graham S.W."/>
            <person name="Gunter L.E."/>
            <person name="McDaniel S.F."/>
            <person name="Hoernstein S.N.W."/>
            <person name="Larsson A."/>
            <person name="Li F.W."/>
            <person name="Perroud P.F."/>
            <person name="Phillips J."/>
            <person name="Ranjan P."/>
            <person name="Rokshar D.S."/>
            <person name="Rothfels C.J."/>
            <person name="Schneider L."/>
            <person name="Shu S."/>
            <person name="Stevenson D.W."/>
            <person name="Thummler F."/>
            <person name="Tillich M."/>
            <person name="Villarreal Aguilar J.C."/>
            <person name="Widiez T."/>
            <person name="Wong G.K."/>
            <person name="Wymore A."/>
            <person name="Zhang Y."/>
            <person name="Zimmer A.D."/>
            <person name="Quatrano R.S."/>
            <person name="Mayer K.F.X."/>
            <person name="Goodstein D."/>
            <person name="Casacuberta J.M."/>
            <person name="Vandepoele K."/>
            <person name="Reski R."/>
            <person name="Cuming A.C."/>
            <person name="Tuskan G.A."/>
            <person name="Maumus F."/>
            <person name="Salse J."/>
            <person name="Schmutz J."/>
            <person name="Rensing S.A."/>
        </authorList>
    </citation>
    <scope>NUCLEOTIDE SEQUENCE [LARGE SCALE GENOMIC DNA]</scope>
    <source>
        <strain evidence="3 4">cv. Gransden 2004</strain>
    </source>
</reference>
<evidence type="ECO:0000256" key="1">
    <source>
        <dbReference type="ARBA" id="ARBA00022737"/>
    </source>
</evidence>